<keyword evidence="8" id="KW-0282">Flagellum</keyword>
<dbReference type="GO" id="GO:0030694">
    <property type="term" value="C:bacterial-type flagellum basal body, rod"/>
    <property type="evidence" value="ECO:0007669"/>
    <property type="project" value="UniProtKB-UniRule"/>
</dbReference>
<proteinExistence type="inferred from homology"/>
<keyword evidence="9" id="KW-1185">Reference proteome</keyword>
<evidence type="ECO:0000313" key="9">
    <source>
        <dbReference type="Proteomes" id="UP000228945"/>
    </source>
</evidence>
<dbReference type="PANTHER" id="PTHR30435">
    <property type="entry name" value="FLAGELLAR PROTEIN"/>
    <property type="match status" value="1"/>
</dbReference>
<keyword evidence="8" id="KW-0966">Cell projection</keyword>
<evidence type="ECO:0000259" key="7">
    <source>
        <dbReference type="Pfam" id="PF22692"/>
    </source>
</evidence>
<accession>A0A2D2B0C5</accession>
<evidence type="ECO:0000256" key="2">
    <source>
        <dbReference type="ARBA" id="ARBA00009677"/>
    </source>
</evidence>
<organism evidence="8 9">
    <name type="scientific">Caulobacter mirabilis</name>
    <dbReference type="NCBI Taxonomy" id="69666"/>
    <lineage>
        <taxon>Bacteria</taxon>
        <taxon>Pseudomonadati</taxon>
        <taxon>Pseudomonadota</taxon>
        <taxon>Alphaproteobacteria</taxon>
        <taxon>Caulobacterales</taxon>
        <taxon>Caulobacteraceae</taxon>
        <taxon>Caulobacter</taxon>
    </lineage>
</organism>
<dbReference type="KEGG" id="cmb:CSW64_15570"/>
<dbReference type="InterPro" id="IPR053967">
    <property type="entry name" value="LlgE_F_G-like_D1"/>
</dbReference>
<dbReference type="PANTHER" id="PTHR30435:SF19">
    <property type="entry name" value="FLAGELLAR BASAL-BODY ROD PROTEIN FLGG"/>
    <property type="match status" value="1"/>
</dbReference>
<dbReference type="InterPro" id="IPR012836">
    <property type="entry name" value="FlgF"/>
</dbReference>
<name>A0A2D2B0C5_9CAUL</name>
<evidence type="ECO:0000259" key="5">
    <source>
        <dbReference type="Pfam" id="PF00460"/>
    </source>
</evidence>
<dbReference type="Pfam" id="PF06429">
    <property type="entry name" value="Flg_bbr_C"/>
    <property type="match status" value="1"/>
</dbReference>
<dbReference type="InterPro" id="IPR037925">
    <property type="entry name" value="FlgE/F/G-like"/>
</dbReference>
<dbReference type="InterPro" id="IPR001444">
    <property type="entry name" value="Flag_bb_rod_N"/>
</dbReference>
<dbReference type="RefSeq" id="WP_099622959.1">
    <property type="nucleotide sequence ID" value="NZ_CP024201.1"/>
</dbReference>
<dbReference type="PROSITE" id="PS00588">
    <property type="entry name" value="FLAGELLA_BB_ROD"/>
    <property type="match status" value="1"/>
</dbReference>
<comment type="similarity">
    <text evidence="2 4">Belongs to the flagella basal body rod proteins family.</text>
</comment>
<dbReference type="GO" id="GO:0071978">
    <property type="term" value="P:bacterial-type flagellum-dependent swarming motility"/>
    <property type="evidence" value="ECO:0007669"/>
    <property type="project" value="TreeGrafter"/>
</dbReference>
<evidence type="ECO:0000256" key="3">
    <source>
        <dbReference type="ARBA" id="ARBA00023143"/>
    </source>
</evidence>
<comment type="subunit">
    <text evidence="4">The basal body constitutes a major portion of the flagellar organelle and consists of five rings (E,L,P,S, and M) mounted on a central rod. The rod consists of about 26 subunits of FlgG in the distal portion, and FlgB, FlgC and FlgF are thought to build up the proximal portion of the rod with about 6 subunits each.</text>
</comment>
<evidence type="ECO:0000313" key="8">
    <source>
        <dbReference type="EMBL" id="ATQ43710.1"/>
    </source>
</evidence>
<dbReference type="EMBL" id="CP024201">
    <property type="protein sequence ID" value="ATQ43710.1"/>
    <property type="molecule type" value="Genomic_DNA"/>
</dbReference>
<dbReference type="NCBIfam" id="TIGR02490">
    <property type="entry name" value="flgF"/>
    <property type="match status" value="1"/>
</dbReference>
<keyword evidence="8" id="KW-0969">Cilium</keyword>
<keyword evidence="3 4" id="KW-0975">Bacterial flagellum</keyword>
<dbReference type="Proteomes" id="UP000228945">
    <property type="component" value="Chromosome"/>
</dbReference>
<evidence type="ECO:0000259" key="6">
    <source>
        <dbReference type="Pfam" id="PF06429"/>
    </source>
</evidence>
<feature type="domain" description="Flagellar basal body rod protein N-terminal" evidence="5">
    <location>
        <begin position="5"/>
        <end position="35"/>
    </location>
</feature>
<evidence type="ECO:0000256" key="1">
    <source>
        <dbReference type="ARBA" id="ARBA00004117"/>
    </source>
</evidence>
<dbReference type="Pfam" id="PF22692">
    <property type="entry name" value="LlgE_F_G_D1"/>
    <property type="match status" value="1"/>
</dbReference>
<dbReference type="AlphaFoldDB" id="A0A2D2B0C5"/>
<comment type="subcellular location">
    <subcellularLocation>
        <location evidence="1 4">Bacterial flagellum basal body</location>
    </subcellularLocation>
</comment>
<dbReference type="InterPro" id="IPR019776">
    <property type="entry name" value="Flagellar_basal_body_rod_CS"/>
</dbReference>
<reference evidence="8 9" key="1">
    <citation type="submission" date="2017-10" db="EMBL/GenBank/DDBJ databases">
        <title>Genome sequence of Caulobacter mirabilis FWC38.</title>
        <authorList>
            <person name="Fiebig A."/>
            <person name="Crosson S."/>
        </authorList>
    </citation>
    <scope>NUCLEOTIDE SEQUENCE [LARGE SCALE GENOMIC DNA]</scope>
    <source>
        <strain evidence="8 9">FWC 38</strain>
    </source>
</reference>
<dbReference type="InterPro" id="IPR010930">
    <property type="entry name" value="Flg_bb/hook_C_dom"/>
</dbReference>
<dbReference type="InterPro" id="IPR020013">
    <property type="entry name" value="Flagellar_FlgE/F/G"/>
</dbReference>
<dbReference type="Pfam" id="PF00460">
    <property type="entry name" value="Flg_bb_rod"/>
    <property type="match status" value="1"/>
</dbReference>
<evidence type="ECO:0000256" key="4">
    <source>
        <dbReference type="RuleBase" id="RU362116"/>
    </source>
</evidence>
<dbReference type="SUPFAM" id="SSF117143">
    <property type="entry name" value="Flagellar hook protein flgE"/>
    <property type="match status" value="1"/>
</dbReference>
<sequence>MDNTMYVALSRQMTLRRELDIVANNIANANTNGFKMESAMVRTDASDKAKMVDGPKSLKFVIDDGVLRDFGQGVISQTGGAFDLAIDGQGYFQVRTAAGDRYTRDGRFTLSPDGRLTTQKGDPVLGEGAEIIINPEDGPVTIAQDGTLSQKGQRIGKIDVMTFDDLAGLSKEGSNLLRNTSNVPPQVSTVSRIKQGMLEGSNVDSITQVTRLIEISRAYESMARTIEGSSELSRRSVERLGRVA</sequence>
<feature type="domain" description="Flagellar hook protein FlgE/F/G-like D1" evidence="7">
    <location>
        <begin position="85"/>
        <end position="149"/>
    </location>
</feature>
<protein>
    <recommendedName>
        <fullName evidence="4">Flagellar basal-body rod protein FlgF</fullName>
    </recommendedName>
</protein>
<feature type="domain" description="Flagellar basal-body/hook protein C-terminal" evidence="6">
    <location>
        <begin position="194"/>
        <end position="235"/>
    </location>
</feature>
<gene>
    <name evidence="8" type="primary">flgF</name>
    <name evidence="8" type="ORF">CSW64_15570</name>
</gene>
<dbReference type="NCBIfam" id="TIGR03506">
    <property type="entry name" value="FlgEFG_subfam"/>
    <property type="match status" value="1"/>
</dbReference>
<dbReference type="OrthoDB" id="9804559at2"/>